<dbReference type="EMBL" id="MPUH01000742">
    <property type="protein sequence ID" value="OMJ74564.1"/>
    <property type="molecule type" value="Genomic_DNA"/>
</dbReference>
<sequence>MNSLSILEFDEWVNIPRPLIQALMLFKECFMEQSRKISDCYNEIENSNSKVNLKLRNLNESLANTNDAIRVQQDVIMKKVKERCDFLSSDFAQFKKKVVEENNNKQKILNENSYEMKEQVNRCIKAVSNIVDIEEINKILNEKSIMIHQNVLNSVRDQQLRPSIDKLMTELKTNFDKLSRSIEVTNNLIKSNDSHNQEELQKLNLNLSELRMHTIQRDGQITTSLDKINEEINTLNKQFDFLHQNSIETDKNLSTNIYNHNNEINQIKENYFLISSKIETIERNQLNRSRTVIPTSYPKQQIKEEPHINDSNNIVTEAQEVFNRNALLMENELKSYRFKMELEMKFMKNELLKTIKDHIQPLEAKMTKAQNSLESANAELKDKLSWFPINVSEISGMSPYDARLFTIEARLRAEENSRIQALNNVEKSLETIRKTSLSPIIYKSPERRATPDIKTSFDGLKTVSEIEEIRPNGVMEGIVYDSFDGKRGKRNIHKSSDFNKDLHTLTLRKIVRRKSFKK</sequence>
<name>A0A1R2BCT3_9CILI</name>
<accession>A0A1R2BCT3</accession>
<evidence type="ECO:0000256" key="1">
    <source>
        <dbReference type="SAM" id="Coils"/>
    </source>
</evidence>
<gene>
    <name evidence="2" type="ORF">SteCoe_26463</name>
</gene>
<dbReference type="Proteomes" id="UP000187209">
    <property type="component" value="Unassembled WGS sequence"/>
</dbReference>
<organism evidence="2 3">
    <name type="scientific">Stentor coeruleus</name>
    <dbReference type="NCBI Taxonomy" id="5963"/>
    <lineage>
        <taxon>Eukaryota</taxon>
        <taxon>Sar</taxon>
        <taxon>Alveolata</taxon>
        <taxon>Ciliophora</taxon>
        <taxon>Postciliodesmatophora</taxon>
        <taxon>Heterotrichea</taxon>
        <taxon>Heterotrichida</taxon>
        <taxon>Stentoridae</taxon>
        <taxon>Stentor</taxon>
    </lineage>
</organism>
<evidence type="ECO:0000313" key="2">
    <source>
        <dbReference type="EMBL" id="OMJ74564.1"/>
    </source>
</evidence>
<comment type="caution">
    <text evidence="2">The sequence shown here is derived from an EMBL/GenBank/DDBJ whole genome shotgun (WGS) entry which is preliminary data.</text>
</comment>
<protein>
    <submittedName>
        <fullName evidence="2">Uncharacterized protein</fullName>
    </submittedName>
</protein>
<keyword evidence="3" id="KW-1185">Reference proteome</keyword>
<keyword evidence="1" id="KW-0175">Coiled coil</keyword>
<feature type="coiled-coil region" evidence="1">
    <location>
        <begin position="41"/>
        <end position="68"/>
    </location>
</feature>
<dbReference type="AlphaFoldDB" id="A0A1R2BCT3"/>
<reference evidence="2 3" key="1">
    <citation type="submission" date="2016-11" db="EMBL/GenBank/DDBJ databases">
        <title>The macronuclear genome of Stentor coeruleus: a giant cell with tiny introns.</title>
        <authorList>
            <person name="Slabodnick M."/>
            <person name="Ruby J.G."/>
            <person name="Reiff S.B."/>
            <person name="Swart E.C."/>
            <person name="Gosai S."/>
            <person name="Prabakaran S."/>
            <person name="Witkowska E."/>
            <person name="Larue G.E."/>
            <person name="Fisher S."/>
            <person name="Freeman R.M."/>
            <person name="Gunawardena J."/>
            <person name="Chu W."/>
            <person name="Stover N.A."/>
            <person name="Gregory B.D."/>
            <person name="Nowacki M."/>
            <person name="Derisi J."/>
            <person name="Roy S.W."/>
            <person name="Marshall W.F."/>
            <person name="Sood P."/>
        </authorList>
    </citation>
    <scope>NUCLEOTIDE SEQUENCE [LARGE SCALE GENOMIC DNA]</scope>
    <source>
        <strain evidence="2">WM001</strain>
    </source>
</reference>
<evidence type="ECO:0000313" key="3">
    <source>
        <dbReference type="Proteomes" id="UP000187209"/>
    </source>
</evidence>
<proteinExistence type="predicted"/>